<dbReference type="InterPro" id="IPR010903">
    <property type="entry name" value="DUF1517"/>
</dbReference>
<proteinExistence type="predicted"/>
<reference evidence="2 3" key="1">
    <citation type="submission" date="2024-12" db="EMBL/GenBank/DDBJ databases">
        <title>The unique morphological basis and parallel evolutionary history of personate flowers in Penstemon.</title>
        <authorList>
            <person name="Depatie T.H."/>
            <person name="Wessinger C.A."/>
        </authorList>
    </citation>
    <scope>NUCLEOTIDE SEQUENCE [LARGE SCALE GENOMIC DNA]</scope>
    <source>
        <strain evidence="2">WTNN_2</strain>
        <tissue evidence="2">Leaf</tissue>
    </source>
</reference>
<sequence length="236" mass="26317">MKNSFIIPLKTHSNFKALCVKTDFSPWNDLKSKKNQFEILAKRLVISFGRLRSPAAGAITFGFLMSPNFTILYASWYFVAVMLGLGSLFAITFKGAVDSRNSVYKLHVEVLDLKKSCSLKKDLKCIVETADTSTAEGLKHKLTEATLALLRNSYCVTEATCVHETRRTDTVEKRFKQLVFEESEKYSKLGTSNTGIVTILVAAKGVPFYLPCIKYTKHLKESLLKLATIPSSTILG</sequence>
<dbReference type="Proteomes" id="UP001634393">
    <property type="component" value="Unassembled WGS sequence"/>
</dbReference>
<evidence type="ECO:0000256" key="1">
    <source>
        <dbReference type="SAM" id="Phobius"/>
    </source>
</evidence>
<name>A0ABD3UN30_9LAMI</name>
<dbReference type="PANTHER" id="PTHR33975:SF2">
    <property type="entry name" value="MYELIN-ASSOCIATED OLIGODENDROCYTE BASIC PROTEIN"/>
    <property type="match status" value="1"/>
</dbReference>
<feature type="transmembrane region" description="Helical" evidence="1">
    <location>
        <begin position="71"/>
        <end position="93"/>
    </location>
</feature>
<keyword evidence="3" id="KW-1185">Reference proteome</keyword>
<dbReference type="InterPro" id="IPR053023">
    <property type="entry name" value="FLAP_modulator"/>
</dbReference>
<keyword evidence="1" id="KW-0472">Membrane</keyword>
<dbReference type="Pfam" id="PF07466">
    <property type="entry name" value="DUF1517"/>
    <property type="match status" value="1"/>
</dbReference>
<dbReference type="PANTHER" id="PTHR33975">
    <property type="entry name" value="MYELIN-ASSOCIATED OLIGODENDROCYTE BASIC PROTEIN"/>
    <property type="match status" value="1"/>
</dbReference>
<keyword evidence="1" id="KW-1133">Transmembrane helix</keyword>
<evidence type="ECO:0000313" key="2">
    <source>
        <dbReference type="EMBL" id="KAL3849685.1"/>
    </source>
</evidence>
<accession>A0ABD3UN30</accession>
<gene>
    <name evidence="2" type="ORF">ACJIZ3_011567</name>
</gene>
<protein>
    <submittedName>
        <fullName evidence="2">Uncharacterized protein</fullName>
    </submittedName>
</protein>
<keyword evidence="1" id="KW-0812">Transmembrane</keyword>
<evidence type="ECO:0000313" key="3">
    <source>
        <dbReference type="Proteomes" id="UP001634393"/>
    </source>
</evidence>
<dbReference type="AlphaFoldDB" id="A0ABD3UN30"/>
<dbReference type="EMBL" id="JBJXBP010000001">
    <property type="protein sequence ID" value="KAL3849685.1"/>
    <property type="molecule type" value="Genomic_DNA"/>
</dbReference>
<organism evidence="2 3">
    <name type="scientific">Penstemon smallii</name>
    <dbReference type="NCBI Taxonomy" id="265156"/>
    <lineage>
        <taxon>Eukaryota</taxon>
        <taxon>Viridiplantae</taxon>
        <taxon>Streptophyta</taxon>
        <taxon>Embryophyta</taxon>
        <taxon>Tracheophyta</taxon>
        <taxon>Spermatophyta</taxon>
        <taxon>Magnoliopsida</taxon>
        <taxon>eudicotyledons</taxon>
        <taxon>Gunneridae</taxon>
        <taxon>Pentapetalae</taxon>
        <taxon>asterids</taxon>
        <taxon>lamiids</taxon>
        <taxon>Lamiales</taxon>
        <taxon>Plantaginaceae</taxon>
        <taxon>Cheloneae</taxon>
        <taxon>Penstemon</taxon>
    </lineage>
</organism>
<comment type="caution">
    <text evidence="2">The sequence shown here is derived from an EMBL/GenBank/DDBJ whole genome shotgun (WGS) entry which is preliminary data.</text>
</comment>